<sequence length="343" mass="37317">MSDPAAPPPIVGEQLYVLIAPFFIGSIINWLLLGTLTVQLYIYHSAQAKDQLIIKVLVYGVYALDVLQTIFATIASWDYLVKGWGNELVLAEAPWSSSALTICSPIIALIVMLFFGWRIWRLKNNIISHAVVVLIVLIAFMQCISGVVSSILFLVNPTREELLKIQSGFTVWLAGSFVADVLIAGSLIVILRELRAKSPFAATDNLVTRMMAHTVQTGLVTAVAAGLEMILFLAFKTNNLHGVLAYILGKLYSNVLLANLNARTRMLRISDSSSSTSGSGDAYRLGHRHNPSGGAQTPNHPRMVERAKFDEPAVLDIASTPEDDYGSMAGLKRGDAQGTYSPV</sequence>
<dbReference type="AlphaFoldDB" id="A0A0C9SWD2"/>
<name>A0A0C9SWD2_PLICR</name>
<dbReference type="PANTHER" id="PTHR40465">
    <property type="entry name" value="CHROMOSOME 1, WHOLE GENOME SHOTGUN SEQUENCE"/>
    <property type="match status" value="1"/>
</dbReference>
<protein>
    <recommendedName>
        <fullName evidence="3">DUF6534 domain-containing protein</fullName>
    </recommendedName>
</protein>
<feature type="transmembrane region" description="Helical" evidence="2">
    <location>
        <begin position="240"/>
        <end position="260"/>
    </location>
</feature>
<feature type="compositionally biased region" description="Low complexity" evidence="1">
    <location>
        <begin position="270"/>
        <end position="281"/>
    </location>
</feature>
<keyword evidence="5" id="KW-1185">Reference proteome</keyword>
<proteinExistence type="predicted"/>
<feature type="domain" description="DUF6534" evidence="3">
    <location>
        <begin position="176"/>
        <end position="264"/>
    </location>
</feature>
<feature type="transmembrane region" description="Helical" evidence="2">
    <location>
        <begin position="167"/>
        <end position="191"/>
    </location>
</feature>
<evidence type="ECO:0000313" key="4">
    <source>
        <dbReference type="EMBL" id="KII83630.1"/>
    </source>
</evidence>
<evidence type="ECO:0000256" key="1">
    <source>
        <dbReference type="SAM" id="MobiDB-lite"/>
    </source>
</evidence>
<feature type="transmembrane region" description="Helical" evidence="2">
    <location>
        <begin position="212"/>
        <end position="234"/>
    </location>
</feature>
<dbReference type="OrthoDB" id="3262409at2759"/>
<keyword evidence="2" id="KW-0472">Membrane</keyword>
<feature type="transmembrane region" description="Helical" evidence="2">
    <location>
        <begin position="97"/>
        <end position="120"/>
    </location>
</feature>
<reference evidence="4 5" key="1">
    <citation type="submission" date="2014-06" db="EMBL/GenBank/DDBJ databases">
        <title>Evolutionary Origins and Diversification of the Mycorrhizal Mutualists.</title>
        <authorList>
            <consortium name="DOE Joint Genome Institute"/>
            <consortium name="Mycorrhizal Genomics Consortium"/>
            <person name="Kohler A."/>
            <person name="Kuo A."/>
            <person name="Nagy L.G."/>
            <person name="Floudas D."/>
            <person name="Copeland A."/>
            <person name="Barry K.W."/>
            <person name="Cichocki N."/>
            <person name="Veneault-Fourrey C."/>
            <person name="LaButti K."/>
            <person name="Lindquist E.A."/>
            <person name="Lipzen A."/>
            <person name="Lundell T."/>
            <person name="Morin E."/>
            <person name="Murat C."/>
            <person name="Riley R."/>
            <person name="Ohm R."/>
            <person name="Sun H."/>
            <person name="Tunlid A."/>
            <person name="Henrissat B."/>
            <person name="Grigoriev I.V."/>
            <person name="Hibbett D.S."/>
            <person name="Martin F."/>
        </authorList>
    </citation>
    <scope>NUCLEOTIDE SEQUENCE [LARGE SCALE GENOMIC DNA]</scope>
    <source>
        <strain evidence="4 5">FD-325 SS-3</strain>
    </source>
</reference>
<feature type="region of interest" description="Disordered" evidence="1">
    <location>
        <begin position="319"/>
        <end position="343"/>
    </location>
</feature>
<dbReference type="Proteomes" id="UP000053263">
    <property type="component" value="Unassembled WGS sequence"/>
</dbReference>
<feature type="transmembrane region" description="Helical" evidence="2">
    <location>
        <begin position="132"/>
        <end position="155"/>
    </location>
</feature>
<feature type="region of interest" description="Disordered" evidence="1">
    <location>
        <begin position="270"/>
        <end position="300"/>
    </location>
</feature>
<dbReference type="Pfam" id="PF20152">
    <property type="entry name" value="DUF6534"/>
    <property type="match status" value="1"/>
</dbReference>
<dbReference type="EMBL" id="KN832575">
    <property type="protein sequence ID" value="KII83630.1"/>
    <property type="molecule type" value="Genomic_DNA"/>
</dbReference>
<dbReference type="HOGENOM" id="CLU_046025_2_1_1"/>
<feature type="transmembrane region" description="Helical" evidence="2">
    <location>
        <begin position="15"/>
        <end position="44"/>
    </location>
</feature>
<keyword evidence="2" id="KW-1133">Transmembrane helix</keyword>
<dbReference type="InterPro" id="IPR045339">
    <property type="entry name" value="DUF6534"/>
</dbReference>
<accession>A0A0C9SWD2</accession>
<gene>
    <name evidence="4" type="ORF">PLICRDRAFT_180237</name>
</gene>
<evidence type="ECO:0000259" key="3">
    <source>
        <dbReference type="Pfam" id="PF20152"/>
    </source>
</evidence>
<organism evidence="4 5">
    <name type="scientific">Plicaturopsis crispa FD-325 SS-3</name>
    <dbReference type="NCBI Taxonomy" id="944288"/>
    <lineage>
        <taxon>Eukaryota</taxon>
        <taxon>Fungi</taxon>
        <taxon>Dikarya</taxon>
        <taxon>Basidiomycota</taxon>
        <taxon>Agaricomycotina</taxon>
        <taxon>Agaricomycetes</taxon>
        <taxon>Agaricomycetidae</taxon>
        <taxon>Amylocorticiales</taxon>
        <taxon>Amylocorticiaceae</taxon>
        <taxon>Plicatura</taxon>
        <taxon>Plicaturopsis crispa</taxon>
    </lineage>
</organism>
<dbReference type="PANTHER" id="PTHR40465:SF1">
    <property type="entry name" value="DUF6534 DOMAIN-CONTAINING PROTEIN"/>
    <property type="match status" value="1"/>
</dbReference>
<evidence type="ECO:0000313" key="5">
    <source>
        <dbReference type="Proteomes" id="UP000053263"/>
    </source>
</evidence>
<evidence type="ECO:0000256" key="2">
    <source>
        <dbReference type="SAM" id="Phobius"/>
    </source>
</evidence>
<feature type="transmembrane region" description="Helical" evidence="2">
    <location>
        <begin position="56"/>
        <end position="77"/>
    </location>
</feature>
<keyword evidence="2" id="KW-0812">Transmembrane</keyword>